<keyword evidence="1" id="KW-0472">Membrane</keyword>
<dbReference type="Proteomes" id="UP000006281">
    <property type="component" value="Chromosome"/>
</dbReference>
<evidence type="ECO:0000256" key="1">
    <source>
        <dbReference type="SAM" id="Phobius"/>
    </source>
</evidence>
<dbReference type="AlphaFoldDB" id="K0JPS0"/>
<evidence type="ECO:0000313" key="3">
    <source>
        <dbReference type="Proteomes" id="UP000006281"/>
    </source>
</evidence>
<protein>
    <submittedName>
        <fullName evidence="2">Putative membrane protein</fullName>
    </submittedName>
</protein>
<dbReference type="EMBL" id="HE804045">
    <property type="protein sequence ID" value="CCH27431.1"/>
    <property type="molecule type" value="Genomic_DNA"/>
</dbReference>
<dbReference type="KEGG" id="sesp:BN6_00970"/>
<dbReference type="HOGENOM" id="CLU_2275423_0_0_11"/>
<dbReference type="STRING" id="1179773.BN6_00970"/>
<dbReference type="eggNOG" id="ENOG5032MXG">
    <property type="taxonomic scope" value="Bacteria"/>
</dbReference>
<keyword evidence="1" id="KW-1133">Transmembrane helix</keyword>
<dbReference type="PATRIC" id="fig|1179773.3.peg.97"/>
<name>K0JPS0_SACES</name>
<evidence type="ECO:0000313" key="2">
    <source>
        <dbReference type="EMBL" id="CCH27431.1"/>
    </source>
</evidence>
<feature type="transmembrane region" description="Helical" evidence="1">
    <location>
        <begin position="33"/>
        <end position="53"/>
    </location>
</feature>
<reference evidence="2 3" key="1">
    <citation type="journal article" date="2012" name="BMC Genomics">
        <title>Complete genome sequence of Saccharothrix espanaensis DSM 44229T and comparison to the other completely sequenced Pseudonocardiaceae.</title>
        <authorList>
            <person name="Strobel T."/>
            <person name="Al-Dilaimi A."/>
            <person name="Blom J."/>
            <person name="Gessner A."/>
            <person name="Kalinowski J."/>
            <person name="Luzhetska M."/>
            <person name="Puhler A."/>
            <person name="Szczepanowski R."/>
            <person name="Bechthold A."/>
            <person name="Ruckert C."/>
        </authorList>
    </citation>
    <scope>NUCLEOTIDE SEQUENCE [LARGE SCALE GENOMIC DNA]</scope>
    <source>
        <strain evidence="3">ATCC 51144 / DSM 44229 / JCM 9112 / NBRC 15066 / NRRL 15764</strain>
    </source>
</reference>
<keyword evidence="3" id="KW-1185">Reference proteome</keyword>
<gene>
    <name evidence="2" type="ordered locus">BN6_00970</name>
</gene>
<sequence length="102" mass="11513">MWLGLNRCASGRQTAQWAARSAWQEAPITAQELTLLALGIPFGVAANALYQYLRGVISRRMDPISLAGQWGELISGIDERRCSIGEIRYDLRRRMWVFDGTN</sequence>
<accession>K0JPS0</accession>
<organism evidence="2 3">
    <name type="scientific">Saccharothrix espanaensis (strain ATCC 51144 / DSM 44229 / JCM 9112 / NBRC 15066 / NRRL 15764)</name>
    <dbReference type="NCBI Taxonomy" id="1179773"/>
    <lineage>
        <taxon>Bacteria</taxon>
        <taxon>Bacillati</taxon>
        <taxon>Actinomycetota</taxon>
        <taxon>Actinomycetes</taxon>
        <taxon>Pseudonocardiales</taxon>
        <taxon>Pseudonocardiaceae</taxon>
        <taxon>Saccharothrix</taxon>
    </lineage>
</organism>
<keyword evidence="1" id="KW-0812">Transmembrane</keyword>
<proteinExistence type="predicted"/>